<reference evidence="7 8" key="1">
    <citation type="submission" date="2019-11" db="EMBL/GenBank/DDBJ databases">
        <title>Draft genome sequence of Kocuria indica DP-K7, a methyl red degrading Actinobacterium.</title>
        <authorList>
            <person name="Kumaran S."/>
            <person name="Tischler D."/>
            <person name="Ngo A.C.R."/>
            <person name="Schultes F."/>
        </authorList>
    </citation>
    <scope>NUCLEOTIDE SEQUENCE [LARGE SCALE GENOMIC DNA]</scope>
    <source>
        <strain evidence="7 8">DP-K7</strain>
    </source>
</reference>
<feature type="transmembrane region" description="Helical" evidence="6">
    <location>
        <begin position="6"/>
        <end position="29"/>
    </location>
</feature>
<feature type="transmembrane region" description="Helical" evidence="6">
    <location>
        <begin position="108"/>
        <end position="134"/>
    </location>
</feature>
<keyword evidence="3 6" id="KW-0812">Transmembrane</keyword>
<evidence type="ECO:0000256" key="4">
    <source>
        <dbReference type="ARBA" id="ARBA00022989"/>
    </source>
</evidence>
<dbReference type="AlphaFoldDB" id="A0A6N9R2L8"/>
<accession>A0A6N9R2L8</accession>
<feature type="transmembrane region" description="Helical" evidence="6">
    <location>
        <begin position="36"/>
        <end position="60"/>
    </location>
</feature>
<evidence type="ECO:0000256" key="2">
    <source>
        <dbReference type="ARBA" id="ARBA00022475"/>
    </source>
</evidence>
<sequence>MSIEFWLTSIIVTATPGTGALFTIAAGLARGVKAGMVAAIGCTLGIVPHMVVALSGAAALLTHSPVAFNAVKWLGVIYLLYMAWGTWRQTGVFAPEEEGKPTPSMGKTIGSAILVNLLNPKLTLFFFVFLPLFVDPSAEGALGQMLILGAAFMAVTLAIFAVYGYCAAWLRKYVVGKPTVMRWIGRVFAITFVALAIMLAFTSQGQ</sequence>
<evidence type="ECO:0000256" key="1">
    <source>
        <dbReference type="ARBA" id="ARBA00004651"/>
    </source>
</evidence>
<dbReference type="PANTHER" id="PTHR30086:SF14">
    <property type="entry name" value="HOMOSERINE_HOMOSERINE LACTONE EFFLUX PROTEIN"/>
    <property type="match status" value="1"/>
</dbReference>
<feature type="transmembrane region" description="Helical" evidence="6">
    <location>
        <begin position="183"/>
        <end position="201"/>
    </location>
</feature>
<keyword evidence="5 6" id="KW-0472">Membrane</keyword>
<evidence type="ECO:0000256" key="3">
    <source>
        <dbReference type="ARBA" id="ARBA00022692"/>
    </source>
</evidence>
<dbReference type="InterPro" id="IPR001123">
    <property type="entry name" value="LeuE-type"/>
</dbReference>
<feature type="transmembrane region" description="Helical" evidence="6">
    <location>
        <begin position="146"/>
        <end position="171"/>
    </location>
</feature>
<dbReference type="PANTHER" id="PTHR30086">
    <property type="entry name" value="ARGININE EXPORTER PROTEIN ARGO"/>
    <property type="match status" value="1"/>
</dbReference>
<comment type="caution">
    <text evidence="7">The sequence shown here is derived from an EMBL/GenBank/DDBJ whole genome shotgun (WGS) entry which is preliminary data.</text>
</comment>
<dbReference type="RefSeq" id="WP_162230415.1">
    <property type="nucleotide sequence ID" value="NZ_WMHZ01000034.1"/>
</dbReference>
<evidence type="ECO:0000313" key="8">
    <source>
        <dbReference type="Proteomes" id="UP000471026"/>
    </source>
</evidence>
<dbReference type="EMBL" id="WMHZ01000034">
    <property type="protein sequence ID" value="NDO79157.1"/>
    <property type="molecule type" value="Genomic_DNA"/>
</dbReference>
<protein>
    <submittedName>
        <fullName evidence="7">LysE family translocator</fullName>
    </submittedName>
</protein>
<organism evidence="7 8">
    <name type="scientific">Kocuria marina subsp. indica</name>
    <dbReference type="NCBI Taxonomy" id="1049583"/>
    <lineage>
        <taxon>Bacteria</taxon>
        <taxon>Bacillati</taxon>
        <taxon>Actinomycetota</taxon>
        <taxon>Actinomycetes</taxon>
        <taxon>Micrococcales</taxon>
        <taxon>Micrococcaceae</taxon>
        <taxon>Kocuria</taxon>
    </lineage>
</organism>
<comment type="subcellular location">
    <subcellularLocation>
        <location evidence="1">Cell membrane</location>
        <topology evidence="1">Multi-pass membrane protein</topology>
    </subcellularLocation>
</comment>
<feature type="transmembrane region" description="Helical" evidence="6">
    <location>
        <begin position="66"/>
        <end position="87"/>
    </location>
</feature>
<evidence type="ECO:0000256" key="6">
    <source>
        <dbReference type="SAM" id="Phobius"/>
    </source>
</evidence>
<evidence type="ECO:0000313" key="7">
    <source>
        <dbReference type="EMBL" id="NDO79157.1"/>
    </source>
</evidence>
<gene>
    <name evidence="7" type="ORF">GKZ75_13240</name>
</gene>
<name>A0A6N9R2L8_9MICC</name>
<keyword evidence="4 6" id="KW-1133">Transmembrane helix</keyword>
<keyword evidence="2" id="KW-1003">Cell membrane</keyword>
<proteinExistence type="predicted"/>
<dbReference type="Pfam" id="PF01810">
    <property type="entry name" value="LysE"/>
    <property type="match status" value="1"/>
</dbReference>
<dbReference type="GO" id="GO:0005886">
    <property type="term" value="C:plasma membrane"/>
    <property type="evidence" value="ECO:0007669"/>
    <property type="project" value="UniProtKB-SubCell"/>
</dbReference>
<dbReference type="GO" id="GO:0042970">
    <property type="term" value="F:homoserine transmembrane transporter activity"/>
    <property type="evidence" value="ECO:0007669"/>
    <property type="project" value="TreeGrafter"/>
</dbReference>
<dbReference type="PIRSF" id="PIRSF006324">
    <property type="entry name" value="LeuE"/>
    <property type="match status" value="1"/>
</dbReference>
<dbReference type="Proteomes" id="UP000471026">
    <property type="component" value="Unassembled WGS sequence"/>
</dbReference>
<evidence type="ECO:0000256" key="5">
    <source>
        <dbReference type="ARBA" id="ARBA00023136"/>
    </source>
</evidence>